<dbReference type="PRINTS" id="PR00463">
    <property type="entry name" value="EP450I"/>
</dbReference>
<dbReference type="PANTHER" id="PTHR24305">
    <property type="entry name" value="CYTOCHROME P450"/>
    <property type="match status" value="1"/>
</dbReference>
<dbReference type="GO" id="GO:0004497">
    <property type="term" value="F:monooxygenase activity"/>
    <property type="evidence" value="ECO:0007669"/>
    <property type="project" value="UniProtKB-KW"/>
</dbReference>
<dbReference type="GO" id="GO:0020037">
    <property type="term" value="F:heme binding"/>
    <property type="evidence" value="ECO:0007669"/>
    <property type="project" value="InterPro"/>
</dbReference>
<comment type="cofactor">
    <cofactor evidence="1 5">
        <name>heme</name>
        <dbReference type="ChEBI" id="CHEBI:30413"/>
    </cofactor>
</comment>
<keyword evidence="4 5" id="KW-0408">Iron</keyword>
<keyword evidence="8" id="KW-1185">Reference proteome</keyword>
<evidence type="ECO:0000313" key="7">
    <source>
        <dbReference type="EMBL" id="KAF5671908.1"/>
    </source>
</evidence>
<dbReference type="GO" id="GO:0016705">
    <property type="term" value="F:oxidoreductase activity, acting on paired donors, with incorporation or reduction of molecular oxygen"/>
    <property type="evidence" value="ECO:0007669"/>
    <property type="project" value="InterPro"/>
</dbReference>
<dbReference type="SUPFAM" id="SSF48264">
    <property type="entry name" value="Cytochrome P450"/>
    <property type="match status" value="1"/>
</dbReference>
<evidence type="ECO:0000256" key="1">
    <source>
        <dbReference type="ARBA" id="ARBA00001971"/>
    </source>
</evidence>
<sequence>MQLLSRKASDVGEPLGQLEKSDRGFDGEFIKTFDALSKGLWKFMYKQTFRKIVTSIPTRIAKAASKETRLMFTIYDACYAAAINFKRSPPQSSYSTIFSSLVDLGKQEMGAEAVDLLVAGSNTTAYTLAVAITQIGKNSRVKERVVEALGARAINAENLPSSVELEQIEYLNASVRESVRFAIGSPGRLPRIVPRNAPPLIVNGQVVPPGSVIGMSAYTMNFSKELWGEDADTLKPDRWLGVGGKDANMCSFSKGLRSCLGQNLAYAEIHYILPYLFMKYEVGLVDKEAGMEVFDRFTSYVNSHLVMVELGRRRVQ</sequence>
<dbReference type="InterPro" id="IPR017972">
    <property type="entry name" value="Cyt_P450_CS"/>
</dbReference>
<keyword evidence="3 5" id="KW-0479">Metal-binding</keyword>
<proteinExistence type="inferred from homology"/>
<dbReference type="InterPro" id="IPR002401">
    <property type="entry name" value="Cyt_P450_E_grp-I"/>
</dbReference>
<dbReference type="PROSITE" id="PS00086">
    <property type="entry name" value="CYTOCHROME_P450"/>
    <property type="match status" value="1"/>
</dbReference>
<gene>
    <name evidence="7" type="ORF">FDENT_10754</name>
</gene>
<comment type="similarity">
    <text evidence="6">Belongs to the cytochrome P450 family.</text>
</comment>
<evidence type="ECO:0000256" key="5">
    <source>
        <dbReference type="PIRSR" id="PIRSR602401-1"/>
    </source>
</evidence>
<dbReference type="GO" id="GO:0005506">
    <property type="term" value="F:iron ion binding"/>
    <property type="evidence" value="ECO:0007669"/>
    <property type="project" value="InterPro"/>
</dbReference>
<name>A0A8H5TM23_9HYPO</name>
<dbReference type="InterPro" id="IPR050121">
    <property type="entry name" value="Cytochrome_P450_monoxygenase"/>
</dbReference>
<dbReference type="InterPro" id="IPR001128">
    <property type="entry name" value="Cyt_P450"/>
</dbReference>
<evidence type="ECO:0000256" key="6">
    <source>
        <dbReference type="RuleBase" id="RU000461"/>
    </source>
</evidence>
<organism evidence="7 8">
    <name type="scientific">Fusarium denticulatum</name>
    <dbReference type="NCBI Taxonomy" id="48507"/>
    <lineage>
        <taxon>Eukaryota</taxon>
        <taxon>Fungi</taxon>
        <taxon>Dikarya</taxon>
        <taxon>Ascomycota</taxon>
        <taxon>Pezizomycotina</taxon>
        <taxon>Sordariomycetes</taxon>
        <taxon>Hypocreomycetidae</taxon>
        <taxon>Hypocreales</taxon>
        <taxon>Nectriaceae</taxon>
        <taxon>Fusarium</taxon>
        <taxon>Fusarium fujikuroi species complex</taxon>
    </lineage>
</organism>
<dbReference type="PANTHER" id="PTHR24305:SF234">
    <property type="entry name" value="CYTOCHROME P450"/>
    <property type="match status" value="1"/>
</dbReference>
<dbReference type="Proteomes" id="UP000562682">
    <property type="component" value="Unassembled WGS sequence"/>
</dbReference>
<protein>
    <submittedName>
        <fullName evidence="7">Cytochrome P450 monooxygenase</fullName>
    </submittedName>
</protein>
<comment type="caution">
    <text evidence="7">The sequence shown here is derived from an EMBL/GenBank/DDBJ whole genome shotgun (WGS) entry which is preliminary data.</text>
</comment>
<dbReference type="Gene3D" id="1.10.630.10">
    <property type="entry name" value="Cytochrome P450"/>
    <property type="match status" value="1"/>
</dbReference>
<keyword evidence="2 5" id="KW-0349">Heme</keyword>
<evidence type="ECO:0000256" key="2">
    <source>
        <dbReference type="ARBA" id="ARBA00022617"/>
    </source>
</evidence>
<dbReference type="Pfam" id="PF00067">
    <property type="entry name" value="p450"/>
    <property type="match status" value="1"/>
</dbReference>
<dbReference type="InterPro" id="IPR036396">
    <property type="entry name" value="Cyt_P450_sf"/>
</dbReference>
<accession>A0A8H5TM23</accession>
<keyword evidence="6 7" id="KW-0503">Monooxygenase</keyword>
<reference evidence="7 8" key="1">
    <citation type="submission" date="2020-05" db="EMBL/GenBank/DDBJ databases">
        <title>Identification and distribution of gene clusters putatively required for synthesis of sphingolipid metabolism inhibitors in phylogenetically diverse species of the filamentous fungus Fusarium.</title>
        <authorList>
            <person name="Kim H.-S."/>
            <person name="Busman M."/>
            <person name="Brown D.W."/>
            <person name="Divon H."/>
            <person name="Uhlig S."/>
            <person name="Proctor R.H."/>
        </authorList>
    </citation>
    <scope>NUCLEOTIDE SEQUENCE [LARGE SCALE GENOMIC DNA]</scope>
    <source>
        <strain evidence="7 8">NRRL 25311</strain>
    </source>
</reference>
<evidence type="ECO:0000256" key="3">
    <source>
        <dbReference type="ARBA" id="ARBA00022723"/>
    </source>
</evidence>
<evidence type="ECO:0000313" key="8">
    <source>
        <dbReference type="Proteomes" id="UP000562682"/>
    </source>
</evidence>
<feature type="binding site" description="axial binding residue" evidence="5">
    <location>
        <position position="259"/>
    </location>
    <ligand>
        <name>heme</name>
        <dbReference type="ChEBI" id="CHEBI:30413"/>
    </ligand>
    <ligandPart>
        <name>Fe</name>
        <dbReference type="ChEBI" id="CHEBI:18248"/>
    </ligandPart>
</feature>
<evidence type="ECO:0000256" key="4">
    <source>
        <dbReference type="ARBA" id="ARBA00023004"/>
    </source>
</evidence>
<dbReference type="EMBL" id="JAAOAK010000343">
    <property type="protein sequence ID" value="KAF5671908.1"/>
    <property type="molecule type" value="Genomic_DNA"/>
</dbReference>
<keyword evidence="6" id="KW-0560">Oxidoreductase</keyword>
<dbReference type="AlphaFoldDB" id="A0A8H5TM23"/>